<feature type="transmembrane region" description="Helical" evidence="1">
    <location>
        <begin position="62"/>
        <end position="83"/>
    </location>
</feature>
<keyword evidence="1" id="KW-0472">Membrane</keyword>
<feature type="transmembrane region" description="Helical" evidence="1">
    <location>
        <begin position="35"/>
        <end position="55"/>
    </location>
</feature>
<feature type="transmembrane region" description="Helical" evidence="1">
    <location>
        <begin position="253"/>
        <end position="272"/>
    </location>
</feature>
<feature type="transmembrane region" description="Helical" evidence="1">
    <location>
        <begin position="350"/>
        <end position="371"/>
    </location>
</feature>
<dbReference type="AlphaFoldDB" id="I3EBA5"/>
<evidence type="ECO:0000313" key="3">
    <source>
        <dbReference type="Proteomes" id="UP000027602"/>
    </source>
</evidence>
<evidence type="ECO:0000313" key="2">
    <source>
        <dbReference type="EMBL" id="AIE61457.1"/>
    </source>
</evidence>
<feature type="transmembrane region" description="Helical" evidence="1">
    <location>
        <begin position="116"/>
        <end position="136"/>
    </location>
</feature>
<sequence>MKNKVRVILSLWLFTYMFESPLRYYLGLLGYPQLIYLNKILLLIIIASGTINILNSLKLNKAIFFIIILMVIGLIVGLINGLALKQILFSINIFLPFFAFYFAVNYYGVNKEYFEFLYRFSIPIIVLGLVLDKLYILPWQNSVYEIAGHVVQANRYWTMNGVERLAGFQRSSFSSAYLLSALIIIRFIIYTYYQELSKQNVLKKIYDFIVLILGGYGIYLTTSKTAYFSIIMFFILYVMLKVFYSISFKQGRVFIQIFFKFFMMFLLFYGLIPPFYTSIVNTNLSSTHSISIDLLNLVFSSYLDRVFNTWPNALNLLNDSYFSIFGRGLGGIGTPQMYFELDKYNPADNFFIYILITCGYLIIPIIIYFVMKTLFLDLEKRKSIFLVGVMFSIFSFGATMNFVESAELLMLSGVLLGLYFKESH</sequence>
<keyword evidence="1" id="KW-0812">Transmembrane</keyword>
<dbReference type="HOGENOM" id="CLU_057091_0_0_9"/>
<evidence type="ECO:0000256" key="1">
    <source>
        <dbReference type="SAM" id="Phobius"/>
    </source>
</evidence>
<name>I3EBA5_BACMM</name>
<dbReference type="OrthoDB" id="1496207at2"/>
<dbReference type="Proteomes" id="UP000027602">
    <property type="component" value="Chromosome"/>
</dbReference>
<feature type="transmembrane region" description="Helical" evidence="1">
    <location>
        <begin position="175"/>
        <end position="193"/>
    </location>
</feature>
<protein>
    <submittedName>
        <fullName evidence="2">Putative membrane protein</fullName>
    </submittedName>
</protein>
<reference evidence="2 3" key="1">
    <citation type="journal article" date="2015" name="BMC Genomics">
        <title>Transcriptome analysis of thermophilic methylotrophic Bacillus methanolicus MGA3 using RNA-sequencing provides detailed insights into its previously uncharted transcriptional landscape.</title>
        <authorList>
            <person name="Irla M."/>
            <person name="Neshat A."/>
            <person name="Brautaset T."/>
            <person name="Ruckert C."/>
            <person name="Kalinowski J."/>
            <person name="Wendisch V.F."/>
        </authorList>
    </citation>
    <scope>NUCLEOTIDE SEQUENCE [LARGE SCALE GENOMIC DNA]</scope>
    <source>
        <strain evidence="3">MGA3 / ATCC 53907</strain>
    </source>
</reference>
<gene>
    <name evidence="2" type="ORF">BMMGA3_15510</name>
</gene>
<dbReference type="eggNOG" id="ENOG5032Z2Y">
    <property type="taxonomic scope" value="Bacteria"/>
</dbReference>
<accession>I3EBA5</accession>
<feature type="transmembrane region" description="Helical" evidence="1">
    <location>
        <begin position="383"/>
        <end position="403"/>
    </location>
</feature>
<feature type="transmembrane region" description="Helical" evidence="1">
    <location>
        <begin position="205"/>
        <end position="221"/>
    </location>
</feature>
<keyword evidence="1" id="KW-1133">Transmembrane helix</keyword>
<dbReference type="KEGG" id="bmet:BMMGA3_15510"/>
<feature type="transmembrane region" description="Helical" evidence="1">
    <location>
        <begin position="89"/>
        <end position="109"/>
    </location>
</feature>
<dbReference type="RefSeq" id="WP_003346632.1">
    <property type="nucleotide sequence ID" value="NZ_ADWW01000001.1"/>
</dbReference>
<organism evidence="2 3">
    <name type="scientific">Bacillus methanolicus (strain MGA3 / ATCC 53907)</name>
    <dbReference type="NCBI Taxonomy" id="796606"/>
    <lineage>
        <taxon>Bacteria</taxon>
        <taxon>Bacillati</taxon>
        <taxon>Bacillota</taxon>
        <taxon>Bacilli</taxon>
        <taxon>Bacillales</taxon>
        <taxon>Bacillaceae</taxon>
        <taxon>Bacillus</taxon>
    </lineage>
</organism>
<dbReference type="EMBL" id="CP007739">
    <property type="protein sequence ID" value="AIE61457.1"/>
    <property type="molecule type" value="Genomic_DNA"/>
</dbReference>
<keyword evidence="3" id="KW-1185">Reference proteome</keyword>
<proteinExistence type="predicted"/>
<dbReference type="STRING" id="796606.BMMGA3_15510"/>
<feature type="transmembrane region" description="Helical" evidence="1">
    <location>
        <begin position="227"/>
        <end position="246"/>
    </location>
</feature>